<protein>
    <recommendedName>
        <fullName evidence="5">C3H1-type domain-containing protein</fullName>
    </recommendedName>
</protein>
<keyword evidence="3 4" id="KW-0862">Zinc</keyword>
<evidence type="ECO:0000256" key="2">
    <source>
        <dbReference type="ARBA" id="ARBA00022771"/>
    </source>
</evidence>
<dbReference type="AlphaFoldDB" id="A0A8H4RGX8"/>
<feature type="domain" description="C3H1-type" evidence="5">
    <location>
        <begin position="4"/>
        <end position="32"/>
    </location>
</feature>
<comment type="caution">
    <text evidence="6">The sequence shown here is derived from an EMBL/GenBank/DDBJ whole genome shotgun (WGS) entry which is preliminary data.</text>
</comment>
<keyword evidence="1 4" id="KW-0479">Metal-binding</keyword>
<evidence type="ECO:0000256" key="3">
    <source>
        <dbReference type="ARBA" id="ARBA00022833"/>
    </source>
</evidence>
<evidence type="ECO:0000313" key="6">
    <source>
        <dbReference type="EMBL" id="KAF4629870.1"/>
    </source>
</evidence>
<reference evidence="6 7" key="1">
    <citation type="submission" date="2020-03" db="EMBL/GenBank/DDBJ databases">
        <title>Draft Genome Sequence of Cudoniella acicularis.</title>
        <authorList>
            <person name="Buettner E."/>
            <person name="Kellner H."/>
        </authorList>
    </citation>
    <scope>NUCLEOTIDE SEQUENCE [LARGE SCALE GENOMIC DNA]</scope>
    <source>
        <strain evidence="6 7">DSM 108380</strain>
    </source>
</reference>
<dbReference type="PROSITE" id="PS50103">
    <property type="entry name" value="ZF_C3H1"/>
    <property type="match status" value="1"/>
</dbReference>
<dbReference type="OrthoDB" id="6105938at2759"/>
<dbReference type="SUPFAM" id="SSF90229">
    <property type="entry name" value="CCCH zinc finger"/>
    <property type="match status" value="1"/>
</dbReference>
<evidence type="ECO:0000313" key="7">
    <source>
        <dbReference type="Proteomes" id="UP000566819"/>
    </source>
</evidence>
<dbReference type="GO" id="GO:0008270">
    <property type="term" value="F:zinc ion binding"/>
    <property type="evidence" value="ECO:0007669"/>
    <property type="project" value="UniProtKB-KW"/>
</dbReference>
<evidence type="ECO:0000256" key="1">
    <source>
        <dbReference type="ARBA" id="ARBA00022723"/>
    </source>
</evidence>
<name>A0A8H4RGX8_9HELO</name>
<dbReference type="PANTHER" id="PTHR38846:SF1">
    <property type="entry name" value="C3H1-TYPE DOMAIN-CONTAINING PROTEIN"/>
    <property type="match status" value="1"/>
</dbReference>
<organism evidence="6 7">
    <name type="scientific">Cudoniella acicularis</name>
    <dbReference type="NCBI Taxonomy" id="354080"/>
    <lineage>
        <taxon>Eukaryota</taxon>
        <taxon>Fungi</taxon>
        <taxon>Dikarya</taxon>
        <taxon>Ascomycota</taxon>
        <taxon>Pezizomycotina</taxon>
        <taxon>Leotiomycetes</taxon>
        <taxon>Helotiales</taxon>
        <taxon>Tricladiaceae</taxon>
        <taxon>Cudoniella</taxon>
    </lineage>
</organism>
<keyword evidence="2 4" id="KW-0863">Zinc-finger</keyword>
<keyword evidence="7" id="KW-1185">Reference proteome</keyword>
<dbReference type="EMBL" id="JAAMPI010000616">
    <property type="protein sequence ID" value="KAF4629870.1"/>
    <property type="molecule type" value="Genomic_DNA"/>
</dbReference>
<accession>A0A8H4RGX8</accession>
<evidence type="ECO:0000259" key="5">
    <source>
        <dbReference type="PROSITE" id="PS50103"/>
    </source>
</evidence>
<dbReference type="Proteomes" id="UP000566819">
    <property type="component" value="Unassembled WGS sequence"/>
</dbReference>
<gene>
    <name evidence="6" type="ORF">G7Y89_g8268</name>
</gene>
<dbReference type="Gene3D" id="4.10.1000.10">
    <property type="entry name" value="Zinc finger, CCCH-type"/>
    <property type="match status" value="1"/>
</dbReference>
<proteinExistence type="predicted"/>
<sequence length="220" mass="25886">MSYNKRSGVCFQYIKSGTCRFGSSCKFTHDESTKDGSSKARSFPSEFLIISSLAAWESLLSLWYHIDDFFAEYPDFDHNSSAPIWEEFNRLCDDFEWDSDDYEMREARRRFKSAMVQQFNDLYGIDEEDLNSWQNLCHVLNIEPVPEGLKECRERVRQTHVNLVDLVETPRTRAPVKVFPNLKKLQDYTIKNEKFFPKEDAYAGGLLRFLLREIIHSYEG</sequence>
<feature type="zinc finger region" description="C3H1-type" evidence="4">
    <location>
        <begin position="4"/>
        <end position="32"/>
    </location>
</feature>
<dbReference type="InterPro" id="IPR000571">
    <property type="entry name" value="Znf_CCCH"/>
</dbReference>
<evidence type="ECO:0000256" key="4">
    <source>
        <dbReference type="PROSITE-ProRule" id="PRU00723"/>
    </source>
</evidence>
<dbReference type="PANTHER" id="PTHR38846">
    <property type="entry name" value="C3H1-TYPE DOMAIN-CONTAINING PROTEIN"/>
    <property type="match status" value="1"/>
</dbReference>
<dbReference type="SMART" id="SM00356">
    <property type="entry name" value="ZnF_C3H1"/>
    <property type="match status" value="1"/>
</dbReference>
<dbReference type="InterPro" id="IPR036855">
    <property type="entry name" value="Znf_CCCH_sf"/>
</dbReference>